<feature type="signal peptide" evidence="1">
    <location>
        <begin position="1"/>
        <end position="17"/>
    </location>
</feature>
<dbReference type="Proteomes" id="UP000664109">
    <property type="component" value="Unassembled WGS sequence"/>
</dbReference>
<organism evidence="2 3">
    <name type="scientific">Streptomyces zhihengii</name>
    <dbReference type="NCBI Taxonomy" id="1818004"/>
    <lineage>
        <taxon>Bacteria</taxon>
        <taxon>Bacillati</taxon>
        <taxon>Actinomycetota</taxon>
        <taxon>Actinomycetes</taxon>
        <taxon>Kitasatosporales</taxon>
        <taxon>Streptomycetaceae</taxon>
        <taxon>Streptomyces</taxon>
    </lineage>
</organism>
<accession>A0ABS2USC0</accession>
<evidence type="ECO:0000313" key="3">
    <source>
        <dbReference type="Proteomes" id="UP000664109"/>
    </source>
</evidence>
<evidence type="ECO:0000256" key="1">
    <source>
        <dbReference type="SAM" id="SignalP"/>
    </source>
</evidence>
<protein>
    <submittedName>
        <fullName evidence="2">Uncharacterized protein</fullName>
    </submittedName>
</protein>
<dbReference type="RefSeq" id="WP_205373719.1">
    <property type="nucleotide sequence ID" value="NZ_JAFEJA010000001.1"/>
</dbReference>
<name>A0ABS2USC0_9ACTN</name>
<sequence length="297" mass="31705">MIYNFLTVRRLSPRAMAQTLAVVVGVAEADVDVADTGAGEDHRDWDAPVICGYHTVDGDLALSWDVYVTDAVPAPPDEAGAALRIAELSGTTVLYPAAGARPSAYWAAAPDGTVTRVRVREGDDDRAGPVLLSVDAAEAPLTQLPSARVELLPEVYWDETVPTPVADAFAAAADPGDTAPAGSIRRRARDVLTVWERLARRAEADWAPSGRYPHELYLHDLTARDDLAELLAGAGLGDDAALLAKAVDELDVAFRTGTRDDDGVLLGGITRSGTAVLARGWWWHRRPLRLPWEGGGS</sequence>
<keyword evidence="3" id="KW-1185">Reference proteome</keyword>
<reference evidence="2 3" key="1">
    <citation type="journal article" date="2016" name="Arch. Microbiol.">
        <title>Streptomyces zhihengii sp. nov., isolated from rhizospheric soil of Psammosilene tunicoides.</title>
        <authorList>
            <person name="Huang M.J."/>
            <person name="Fei J.J."/>
            <person name="Salam N."/>
            <person name="Kim C.J."/>
            <person name="Hozzein W.N."/>
            <person name="Xiao M."/>
            <person name="Huang H.Q."/>
            <person name="Li W.J."/>
        </authorList>
    </citation>
    <scope>NUCLEOTIDE SEQUENCE [LARGE SCALE GENOMIC DNA]</scope>
    <source>
        <strain evidence="2 3">YIM T102</strain>
    </source>
</reference>
<comment type="caution">
    <text evidence="2">The sequence shown here is derived from an EMBL/GenBank/DDBJ whole genome shotgun (WGS) entry which is preliminary data.</text>
</comment>
<keyword evidence="1" id="KW-0732">Signal</keyword>
<proteinExistence type="predicted"/>
<gene>
    <name evidence="2" type="ORF">JE024_12850</name>
</gene>
<evidence type="ECO:0000313" key="2">
    <source>
        <dbReference type="EMBL" id="MBM9619605.1"/>
    </source>
</evidence>
<feature type="chain" id="PRO_5047368125" evidence="1">
    <location>
        <begin position="18"/>
        <end position="297"/>
    </location>
</feature>
<dbReference type="EMBL" id="JAFEJA010000001">
    <property type="protein sequence ID" value="MBM9619605.1"/>
    <property type="molecule type" value="Genomic_DNA"/>
</dbReference>